<dbReference type="Gene3D" id="3.40.50.150">
    <property type="entry name" value="Vaccinia Virus protein VP39"/>
    <property type="match status" value="1"/>
</dbReference>
<proteinExistence type="predicted"/>
<dbReference type="EMBL" id="LAZR01000002">
    <property type="protein sequence ID" value="KKO11975.1"/>
    <property type="molecule type" value="Genomic_DNA"/>
</dbReference>
<evidence type="ECO:0000259" key="2">
    <source>
        <dbReference type="Pfam" id="PF08241"/>
    </source>
</evidence>
<organism evidence="3">
    <name type="scientific">marine sediment metagenome</name>
    <dbReference type="NCBI Taxonomy" id="412755"/>
    <lineage>
        <taxon>unclassified sequences</taxon>
        <taxon>metagenomes</taxon>
        <taxon>ecological metagenomes</taxon>
    </lineage>
</organism>
<accession>A0A0F9W6L0</accession>
<dbReference type="Pfam" id="PF08241">
    <property type="entry name" value="Methyltransf_11"/>
    <property type="match status" value="1"/>
</dbReference>
<dbReference type="CDD" id="cd02440">
    <property type="entry name" value="AdoMet_MTases"/>
    <property type="match status" value="1"/>
</dbReference>
<dbReference type="SUPFAM" id="SSF53335">
    <property type="entry name" value="S-adenosyl-L-methionine-dependent methyltransferases"/>
    <property type="match status" value="1"/>
</dbReference>
<dbReference type="AlphaFoldDB" id="A0A0F9W6L0"/>
<gene>
    <name evidence="3" type="ORF">LCGC14_0014790</name>
</gene>
<dbReference type="GO" id="GO:0008757">
    <property type="term" value="F:S-adenosylmethionine-dependent methyltransferase activity"/>
    <property type="evidence" value="ECO:0007669"/>
    <property type="project" value="InterPro"/>
</dbReference>
<dbReference type="InterPro" id="IPR013216">
    <property type="entry name" value="Methyltransf_11"/>
</dbReference>
<evidence type="ECO:0000313" key="3">
    <source>
        <dbReference type="EMBL" id="KKO11975.1"/>
    </source>
</evidence>
<reference evidence="3" key="1">
    <citation type="journal article" date="2015" name="Nature">
        <title>Complex archaea that bridge the gap between prokaryotes and eukaryotes.</title>
        <authorList>
            <person name="Spang A."/>
            <person name="Saw J.H."/>
            <person name="Jorgensen S.L."/>
            <person name="Zaremba-Niedzwiedzka K."/>
            <person name="Martijn J."/>
            <person name="Lind A.E."/>
            <person name="van Eijk R."/>
            <person name="Schleper C."/>
            <person name="Guy L."/>
            <person name="Ettema T.J."/>
        </authorList>
    </citation>
    <scope>NUCLEOTIDE SEQUENCE</scope>
</reference>
<feature type="region of interest" description="Disordered" evidence="1">
    <location>
        <begin position="258"/>
        <end position="279"/>
    </location>
</feature>
<comment type="caution">
    <text evidence="3">The sequence shown here is derived from an EMBL/GenBank/DDBJ whole genome shotgun (WGS) entry which is preliminary data.</text>
</comment>
<feature type="domain" description="Methyltransferase type 11" evidence="2">
    <location>
        <begin position="90"/>
        <end position="137"/>
    </location>
</feature>
<name>A0A0F9W6L0_9ZZZZ</name>
<dbReference type="InterPro" id="IPR029063">
    <property type="entry name" value="SAM-dependent_MTases_sf"/>
</dbReference>
<evidence type="ECO:0000256" key="1">
    <source>
        <dbReference type="SAM" id="MobiDB-lite"/>
    </source>
</evidence>
<protein>
    <recommendedName>
        <fullName evidence="2">Methyltransferase type 11 domain-containing protein</fullName>
    </recommendedName>
</protein>
<sequence>MIMVKLLARRRTIPDPVALAPMLDDWMHSPLGNALIEAEKAQLAPVISRVFGYHMLQLSCSPGISMLDECPVGHKICFAPAWDPQRQAPVADNEALPLGTDSIDAVLLHHALDFTPDSHRLLREATRVLMPGGRLLILGFNPVSLWGISGLMRWHRQTPWNARFISRRRLTDWLRLLDFHVEKVSYGGFMPPLGHPRMLSQAARFEHWFDRLGNPTGAFYLIVASKQRMPVTPVAPRWPKLRAPALGAPLAETGRVASGRGTVIPMPPRKNLRQDDAGN</sequence>